<keyword evidence="2" id="KW-1185">Reference proteome</keyword>
<proteinExistence type="predicted"/>
<evidence type="ECO:0000313" key="1">
    <source>
        <dbReference type="EMBL" id="KGM36264.1"/>
    </source>
</evidence>
<dbReference type="EMBL" id="JPEN01000114">
    <property type="protein sequence ID" value="KGM36264.1"/>
    <property type="molecule type" value="Genomic_DNA"/>
</dbReference>
<sequence length="38" mass="4731">MLILLFLKGIDYRKENKTVLYIPYDIFPKNYNFLEKYI</sequence>
<accession>A0A0A0DDT6</accession>
<evidence type="ECO:0000313" key="2">
    <source>
        <dbReference type="Proteomes" id="UP000030019"/>
    </source>
</evidence>
<dbReference type="STRING" id="176090.SSIN_1983"/>
<dbReference type="PATRIC" id="fig|176090.4.peg.1928"/>
<gene>
    <name evidence="1" type="ORF">SSIN_1983</name>
</gene>
<dbReference type="AlphaFoldDB" id="A0A0A0DDT6"/>
<reference evidence="1 2" key="1">
    <citation type="submission" date="2014-06" db="EMBL/GenBank/DDBJ databases">
        <authorList>
            <person name="Teng J.L."/>
            <person name="Huang Y."/>
            <person name="Tse H."/>
            <person name="Lau S.K."/>
            <person name="Woo P.C."/>
        </authorList>
    </citation>
    <scope>NUCLEOTIDE SEQUENCE [LARGE SCALE GENOMIC DNA]</scope>
    <source>
        <strain evidence="1 2">HKU4</strain>
    </source>
</reference>
<organism evidence="1 2">
    <name type="scientific">Streptococcus sinensis</name>
    <dbReference type="NCBI Taxonomy" id="176090"/>
    <lineage>
        <taxon>Bacteria</taxon>
        <taxon>Bacillati</taxon>
        <taxon>Bacillota</taxon>
        <taxon>Bacilli</taxon>
        <taxon>Lactobacillales</taxon>
        <taxon>Streptococcaceae</taxon>
        <taxon>Streptococcus</taxon>
    </lineage>
</organism>
<name>A0A0A0DDT6_9STRE</name>
<comment type="caution">
    <text evidence="1">The sequence shown here is derived from an EMBL/GenBank/DDBJ whole genome shotgun (WGS) entry which is preliminary data.</text>
</comment>
<dbReference type="Proteomes" id="UP000030019">
    <property type="component" value="Unassembled WGS sequence"/>
</dbReference>
<protein>
    <submittedName>
        <fullName evidence="1">Uncharacterized protein</fullName>
    </submittedName>
</protein>